<accession>A0A172T962</accession>
<name>A0A172T962_9DEIO</name>
<dbReference type="EMBL" id="CP011387">
    <property type="protein sequence ID" value="ANE43484.1"/>
    <property type="molecule type" value="Genomic_DNA"/>
</dbReference>
<dbReference type="PROSITE" id="PS51482">
    <property type="entry name" value="DEGV"/>
    <property type="match status" value="1"/>
</dbReference>
<dbReference type="AlphaFoldDB" id="A0A172T962"/>
<evidence type="ECO:0000313" key="2">
    <source>
        <dbReference type="EMBL" id="ANE43484.1"/>
    </source>
</evidence>
<proteinExistence type="predicted"/>
<dbReference type="RefSeq" id="WP_064014550.1">
    <property type="nucleotide sequence ID" value="NZ_CP011387.1"/>
</dbReference>
<dbReference type="Pfam" id="PF02645">
    <property type="entry name" value="DegV"/>
    <property type="match status" value="1"/>
</dbReference>
<keyword evidence="1" id="KW-0446">Lipid-binding</keyword>
<sequence>MTIAIVTDSTSDLNPHLCEQYGLTSVPLYVLFDGKMHRDGIDLKPAELFAGLKAGKKTPSTSQPSPAEFGEVYRKALETADEVLSVHISGQLSGTVGSARLAAQEFGNKVTVLDTKSVSMGLGMRAIRAAELARAGKSVPEIVAELERVGAVADIRFTVDTLDFLRINGRIGGAQALLGGLLNIKPILTVKDGKVESGGRVRGHKKAMQDIMDYVRKYVAQHGGARVSFMCTVGGEEYIREVRAGLSDLKFDDLGDHTIGAVVGTHAGPGTMGATLEPITA</sequence>
<dbReference type="InterPro" id="IPR043168">
    <property type="entry name" value="DegV_C"/>
</dbReference>
<organism evidence="2 3">
    <name type="scientific">Deinococcus puniceus</name>
    <dbReference type="NCBI Taxonomy" id="1182568"/>
    <lineage>
        <taxon>Bacteria</taxon>
        <taxon>Thermotogati</taxon>
        <taxon>Deinococcota</taxon>
        <taxon>Deinococci</taxon>
        <taxon>Deinococcales</taxon>
        <taxon>Deinococcaceae</taxon>
        <taxon>Deinococcus</taxon>
    </lineage>
</organism>
<dbReference type="SUPFAM" id="SSF82549">
    <property type="entry name" value="DAK1/DegV-like"/>
    <property type="match status" value="1"/>
</dbReference>
<keyword evidence="3" id="KW-1185">Reference proteome</keyword>
<evidence type="ECO:0000256" key="1">
    <source>
        <dbReference type="ARBA" id="ARBA00023121"/>
    </source>
</evidence>
<dbReference type="KEGG" id="dpu:SU48_06555"/>
<dbReference type="InterPro" id="IPR003797">
    <property type="entry name" value="DegV"/>
</dbReference>
<dbReference type="PATRIC" id="fig|1182568.3.peg.1365"/>
<dbReference type="Proteomes" id="UP000077363">
    <property type="component" value="Chromosome"/>
</dbReference>
<dbReference type="PANTHER" id="PTHR33434:SF2">
    <property type="entry name" value="FATTY ACID-BINDING PROTEIN TM_1468"/>
    <property type="match status" value="1"/>
</dbReference>
<dbReference type="NCBIfam" id="TIGR00762">
    <property type="entry name" value="DegV"/>
    <property type="match status" value="1"/>
</dbReference>
<evidence type="ECO:0000313" key="3">
    <source>
        <dbReference type="Proteomes" id="UP000077363"/>
    </source>
</evidence>
<dbReference type="Gene3D" id="3.40.50.10170">
    <property type="match status" value="1"/>
</dbReference>
<dbReference type="GO" id="GO:0008289">
    <property type="term" value="F:lipid binding"/>
    <property type="evidence" value="ECO:0007669"/>
    <property type="project" value="UniProtKB-KW"/>
</dbReference>
<protein>
    <submittedName>
        <fullName evidence="2">DegV domain-containing protein</fullName>
    </submittedName>
</protein>
<dbReference type="STRING" id="1182568.SU48_06555"/>
<gene>
    <name evidence="2" type="ORF">SU48_06555</name>
</gene>
<dbReference type="PANTHER" id="PTHR33434">
    <property type="entry name" value="DEGV DOMAIN-CONTAINING PROTEIN DR_1986-RELATED"/>
    <property type="match status" value="1"/>
</dbReference>
<dbReference type="Gene3D" id="3.30.1180.10">
    <property type="match status" value="1"/>
</dbReference>
<reference evidence="2 3" key="1">
    <citation type="submission" date="2015-01" db="EMBL/GenBank/DDBJ databases">
        <title>Deinococcus puniceus/DY1/ whole genome sequencing.</title>
        <authorList>
            <person name="Kim M.K."/>
            <person name="Srinivasan S."/>
            <person name="Lee J.-J."/>
        </authorList>
    </citation>
    <scope>NUCLEOTIDE SEQUENCE [LARGE SCALE GENOMIC DNA]</scope>
    <source>
        <strain evidence="2 3">DY1</strain>
    </source>
</reference>
<dbReference type="OrthoDB" id="9780660at2"/>
<dbReference type="InterPro" id="IPR050270">
    <property type="entry name" value="DegV_domain_contain"/>
</dbReference>